<sequence>MVQNTAKAMKAQSIKEPRISSKTELGPGMTGSTPSAPGGAGEVGQRWGSAFEFDGGLVETALVVSMGP</sequence>
<dbReference type="EMBL" id="LAZR01005683">
    <property type="protein sequence ID" value="KKM97974.1"/>
    <property type="molecule type" value="Genomic_DNA"/>
</dbReference>
<name>A0A0F9LS26_9ZZZZ</name>
<evidence type="ECO:0000256" key="1">
    <source>
        <dbReference type="SAM" id="MobiDB-lite"/>
    </source>
</evidence>
<accession>A0A0F9LS26</accession>
<comment type="caution">
    <text evidence="2">The sequence shown here is derived from an EMBL/GenBank/DDBJ whole genome shotgun (WGS) entry which is preliminary data.</text>
</comment>
<reference evidence="2" key="1">
    <citation type="journal article" date="2015" name="Nature">
        <title>Complex archaea that bridge the gap between prokaryotes and eukaryotes.</title>
        <authorList>
            <person name="Spang A."/>
            <person name="Saw J.H."/>
            <person name="Jorgensen S.L."/>
            <person name="Zaremba-Niedzwiedzka K."/>
            <person name="Martijn J."/>
            <person name="Lind A.E."/>
            <person name="van Eijk R."/>
            <person name="Schleper C."/>
            <person name="Guy L."/>
            <person name="Ettema T.J."/>
        </authorList>
    </citation>
    <scope>NUCLEOTIDE SEQUENCE</scope>
</reference>
<gene>
    <name evidence="2" type="ORF">LCGC14_1162570</name>
</gene>
<organism evidence="2">
    <name type="scientific">marine sediment metagenome</name>
    <dbReference type="NCBI Taxonomy" id="412755"/>
    <lineage>
        <taxon>unclassified sequences</taxon>
        <taxon>metagenomes</taxon>
        <taxon>ecological metagenomes</taxon>
    </lineage>
</organism>
<feature type="region of interest" description="Disordered" evidence="1">
    <location>
        <begin position="1"/>
        <end position="46"/>
    </location>
</feature>
<dbReference type="AlphaFoldDB" id="A0A0F9LS26"/>
<protein>
    <submittedName>
        <fullName evidence="2">Uncharacterized protein</fullName>
    </submittedName>
</protein>
<proteinExistence type="predicted"/>
<evidence type="ECO:0000313" key="2">
    <source>
        <dbReference type="EMBL" id="KKM97974.1"/>
    </source>
</evidence>